<dbReference type="RefSeq" id="WP_149325629.1">
    <property type="nucleotide sequence ID" value="NZ_CP043504.1"/>
</dbReference>
<feature type="compositionally biased region" description="Low complexity" evidence="7">
    <location>
        <begin position="122"/>
        <end position="133"/>
    </location>
</feature>
<keyword evidence="3" id="KW-0813">Transport</keyword>
<evidence type="ECO:0000256" key="6">
    <source>
        <dbReference type="ARBA" id="ARBA00023136"/>
    </source>
</evidence>
<organism evidence="9 10">
    <name type="scientific">Protaetiibacter larvae</name>
    <dbReference type="NCBI Taxonomy" id="2592654"/>
    <lineage>
        <taxon>Bacteria</taxon>
        <taxon>Bacillati</taxon>
        <taxon>Actinomycetota</taxon>
        <taxon>Actinomycetes</taxon>
        <taxon>Micrococcales</taxon>
        <taxon>Microbacteriaceae</taxon>
        <taxon>Protaetiibacter</taxon>
    </lineage>
</organism>
<evidence type="ECO:0000256" key="2">
    <source>
        <dbReference type="ARBA" id="ARBA00008974"/>
    </source>
</evidence>
<evidence type="ECO:0000256" key="3">
    <source>
        <dbReference type="ARBA" id="ARBA00022448"/>
    </source>
</evidence>
<dbReference type="OrthoDB" id="9809167at2"/>
<evidence type="ECO:0000256" key="8">
    <source>
        <dbReference type="SAM" id="Phobius"/>
    </source>
</evidence>
<feature type="transmembrane region" description="Helical" evidence="8">
    <location>
        <begin position="870"/>
        <end position="888"/>
    </location>
</feature>
<dbReference type="Proteomes" id="UP000322159">
    <property type="component" value="Chromosome"/>
</dbReference>
<evidence type="ECO:0000256" key="7">
    <source>
        <dbReference type="SAM" id="MobiDB-lite"/>
    </source>
</evidence>
<evidence type="ECO:0000256" key="4">
    <source>
        <dbReference type="ARBA" id="ARBA00022692"/>
    </source>
</evidence>
<dbReference type="InterPro" id="IPR026030">
    <property type="entry name" value="Pur-cyt_permease_Fcy2/21/22"/>
</dbReference>
<feature type="region of interest" description="Disordered" evidence="7">
    <location>
        <begin position="1"/>
        <end position="45"/>
    </location>
</feature>
<keyword evidence="10" id="KW-1185">Reference proteome</keyword>
<feature type="compositionally biased region" description="Pro residues" evidence="7">
    <location>
        <begin position="31"/>
        <end position="40"/>
    </location>
</feature>
<dbReference type="EMBL" id="CP043504">
    <property type="protein sequence ID" value="QEO10212.1"/>
    <property type="molecule type" value="Genomic_DNA"/>
</dbReference>
<feature type="transmembrane region" description="Helical" evidence="8">
    <location>
        <begin position="987"/>
        <end position="1008"/>
    </location>
</feature>
<feature type="region of interest" description="Disordered" evidence="7">
    <location>
        <begin position="315"/>
        <end position="439"/>
    </location>
</feature>
<comment type="similarity">
    <text evidence="2">Belongs to the purine-cytosine permease (2.A.39) family.</text>
</comment>
<dbReference type="GO" id="GO:0022857">
    <property type="term" value="F:transmembrane transporter activity"/>
    <property type="evidence" value="ECO:0007669"/>
    <property type="project" value="InterPro"/>
</dbReference>
<evidence type="ECO:0000256" key="1">
    <source>
        <dbReference type="ARBA" id="ARBA00004141"/>
    </source>
</evidence>
<reference evidence="9 10" key="1">
    <citation type="submission" date="2019-09" db="EMBL/GenBank/DDBJ databases">
        <title>Genome sequencing of strain KACC 19322.</title>
        <authorList>
            <person name="Heo J."/>
            <person name="Kim S.-J."/>
            <person name="Kim J.-S."/>
            <person name="Hong S.-B."/>
            <person name="Kwon S.-W."/>
        </authorList>
    </citation>
    <scope>NUCLEOTIDE SEQUENCE [LARGE SCALE GENOMIC DNA]</scope>
    <source>
        <strain evidence="9 10">KACC 19322</strain>
    </source>
</reference>
<keyword evidence="5 8" id="KW-1133">Transmembrane helix</keyword>
<sequence>MTDVPPSSSGRPHDDDPDAAVGQSGAQQPAAYPPPYPPPYGGDIVSDDELASALAAQTAMYTGPITLPVLNSDPVFQPDPAELQLDVPPPVEEEVASAQGPAAEAPPVQLPPVPIPPPVAPPEYVAPDAIAADPEPPTIESPSVPAFVPEPVVPEPVGAQPFVPEPVVAPPFVSEPIAPEPVAQDAAVPDDAELGRTVEQEAAAGSTLDAILLLENELRRRQGLPVVEEAPEPPAGVSAVFPETPPAFAPIVPPPSHPEPVYEQPGYEQPVYEQPVYEQPVYEQPVYEQPVYEQPVYEQPAYDESGYVQPVFTDAEPDLASFPPPIVDPNEYAAPYVPESPLPGWTPAPDPEREGATPSTLDGGLESDERLWLAAPPPSFEPPPLVEPPAPQAAPLDPSTLTPTPVPTFSAPVVPPPLTTVDGPDGPVDVTRLPPPTGVTAIEVPPATFLDAPPPDVDVLPFAAPPAAPPTAAPVSFDALVAPPPGDAETDGIDDLAHPGAGAVPADSSLAPVTVTSSVAEVAVEPVPIGDDPDAARDPSPGEVEAAAAEPTPLERRAGHAARMFWLWFAANSSIVMVAVGASIFGFGLSLRQALVAIVAGVAVSALPLGLGTLAGKWSGQPTLVVSRASFGLQGNLLPAILAVLGRALWGGVMIWLLAATTASLLASSGLDAGLGAPVWAIVALAIGVIVTGVVAVFGYGLLHRIQRVLGILSILLVIATVVLTAGHVDFAAALRTDDGPWALAIGGIVVVFSVVGLAWAQSSSDLARYQRPGGSGAANMLWGSFGVIVPTLLILGWGAVLAASDPELADGLASDPLVTLLTLVPSWFALPVLAASAFGLVSAAIVTVYSGGLALVATGVRTSRPAATLMAALLVAAIGGGLLALGADTRDILRDVSTTLAVPVAAWVGIFASEMMIRLRRFHAPSLLAPGGVYPAVRWVNLIGLVVISAVGFGFTSAELAGFDWQGYLFGLVGIGADDPLAHTDLGVLVALALGVILPLLGGIPAIRRQERPIDQAEQRADALLD</sequence>
<evidence type="ECO:0000313" key="9">
    <source>
        <dbReference type="EMBL" id="QEO10212.1"/>
    </source>
</evidence>
<evidence type="ECO:0008006" key="11">
    <source>
        <dbReference type="Google" id="ProtNLM"/>
    </source>
</evidence>
<feature type="compositionally biased region" description="Pro residues" evidence="7">
    <location>
        <begin position="375"/>
        <end position="392"/>
    </location>
</feature>
<proteinExistence type="inferred from homology"/>
<feature type="region of interest" description="Disordered" evidence="7">
    <location>
        <begin position="482"/>
        <end position="505"/>
    </location>
</feature>
<feature type="transmembrane region" description="Helical" evidence="8">
    <location>
        <begin position="900"/>
        <end position="920"/>
    </location>
</feature>
<feature type="transmembrane region" description="Helical" evidence="8">
    <location>
        <begin position="940"/>
        <end position="959"/>
    </location>
</feature>
<feature type="region of interest" description="Disordered" evidence="7">
    <location>
        <begin position="65"/>
        <end position="143"/>
    </location>
</feature>
<feature type="transmembrane region" description="Helical" evidence="8">
    <location>
        <begin position="782"/>
        <end position="805"/>
    </location>
</feature>
<dbReference type="InterPro" id="IPR001248">
    <property type="entry name" value="Pur-cyt_permease"/>
</dbReference>
<keyword evidence="4 8" id="KW-0812">Transmembrane</keyword>
<dbReference type="GO" id="GO:0005886">
    <property type="term" value="C:plasma membrane"/>
    <property type="evidence" value="ECO:0007669"/>
    <property type="project" value="TreeGrafter"/>
</dbReference>
<feature type="region of interest" description="Disordered" evidence="7">
    <location>
        <begin position="526"/>
        <end position="553"/>
    </location>
</feature>
<feature type="transmembrane region" description="Helical" evidence="8">
    <location>
        <begin position="565"/>
        <end position="588"/>
    </location>
</feature>
<name>A0A5C1YBE2_9MICO</name>
<protein>
    <recommendedName>
        <fullName evidence="11">Cytosine permease</fullName>
    </recommendedName>
</protein>
<accession>A0A5C1YBE2</accession>
<dbReference type="AlphaFoldDB" id="A0A5C1YBE2"/>
<feature type="transmembrane region" description="Helical" evidence="8">
    <location>
        <begin position="637"/>
        <end position="659"/>
    </location>
</feature>
<dbReference type="PANTHER" id="PTHR31806">
    <property type="entry name" value="PURINE-CYTOSINE PERMEASE FCY2-RELATED"/>
    <property type="match status" value="1"/>
</dbReference>
<gene>
    <name evidence="9" type="ORF">FLP23_09445</name>
</gene>
<feature type="transmembrane region" description="Helical" evidence="8">
    <location>
        <begin position="594"/>
        <end position="616"/>
    </location>
</feature>
<feature type="transmembrane region" description="Helical" evidence="8">
    <location>
        <begin position="710"/>
        <end position="729"/>
    </location>
</feature>
<feature type="transmembrane region" description="Helical" evidence="8">
    <location>
        <begin position="679"/>
        <end position="703"/>
    </location>
</feature>
<feature type="transmembrane region" description="Helical" evidence="8">
    <location>
        <begin position="825"/>
        <end position="858"/>
    </location>
</feature>
<keyword evidence="6 8" id="KW-0472">Membrane</keyword>
<dbReference type="Gene3D" id="1.10.4160.10">
    <property type="entry name" value="Hydantoin permease"/>
    <property type="match status" value="1"/>
</dbReference>
<feature type="compositionally biased region" description="Pro residues" evidence="7">
    <location>
        <begin position="338"/>
        <end position="349"/>
    </location>
</feature>
<evidence type="ECO:0000256" key="5">
    <source>
        <dbReference type="ARBA" id="ARBA00022989"/>
    </source>
</evidence>
<evidence type="ECO:0000313" key="10">
    <source>
        <dbReference type="Proteomes" id="UP000322159"/>
    </source>
</evidence>
<feature type="compositionally biased region" description="Pro residues" evidence="7">
    <location>
        <begin position="108"/>
        <end position="121"/>
    </location>
</feature>
<feature type="transmembrane region" description="Helical" evidence="8">
    <location>
        <begin position="741"/>
        <end position="761"/>
    </location>
</feature>
<feature type="compositionally biased region" description="Polar residues" evidence="7">
    <location>
        <begin position="1"/>
        <end position="10"/>
    </location>
</feature>
<comment type="subcellular location">
    <subcellularLocation>
        <location evidence="1">Membrane</location>
        <topology evidence="1">Multi-pass membrane protein</topology>
    </subcellularLocation>
</comment>
<dbReference type="Pfam" id="PF02133">
    <property type="entry name" value="Transp_cyt_pur"/>
    <property type="match status" value="1"/>
</dbReference>
<dbReference type="PANTHER" id="PTHR31806:SF1">
    <property type="entry name" value="PURINE-CYTOSINE PERMEASE FCY2-RELATED"/>
    <property type="match status" value="1"/>
</dbReference>
<dbReference type="KEGG" id="lyk:FLP23_09445"/>